<protein>
    <submittedName>
        <fullName evidence="1">Uncharacterized protein</fullName>
    </submittedName>
</protein>
<gene>
    <name evidence="1" type="ORF">OPT61_g8463</name>
</gene>
<accession>A0ACC2HY51</accession>
<reference evidence="1" key="1">
    <citation type="submission" date="2022-11" db="EMBL/GenBank/DDBJ databases">
        <title>Genome Sequence of Boeremia exigua.</title>
        <authorList>
            <person name="Buettner E."/>
        </authorList>
    </citation>
    <scope>NUCLEOTIDE SEQUENCE</scope>
    <source>
        <strain evidence="1">CU02</strain>
    </source>
</reference>
<comment type="caution">
    <text evidence="1">The sequence shown here is derived from an EMBL/GenBank/DDBJ whole genome shotgun (WGS) entry which is preliminary data.</text>
</comment>
<keyword evidence="2" id="KW-1185">Reference proteome</keyword>
<evidence type="ECO:0000313" key="1">
    <source>
        <dbReference type="EMBL" id="KAJ8108022.1"/>
    </source>
</evidence>
<organism evidence="1 2">
    <name type="scientific">Boeremia exigua</name>
    <dbReference type="NCBI Taxonomy" id="749465"/>
    <lineage>
        <taxon>Eukaryota</taxon>
        <taxon>Fungi</taxon>
        <taxon>Dikarya</taxon>
        <taxon>Ascomycota</taxon>
        <taxon>Pezizomycotina</taxon>
        <taxon>Dothideomycetes</taxon>
        <taxon>Pleosporomycetidae</taxon>
        <taxon>Pleosporales</taxon>
        <taxon>Pleosporineae</taxon>
        <taxon>Didymellaceae</taxon>
        <taxon>Boeremia</taxon>
    </lineage>
</organism>
<dbReference type="Proteomes" id="UP001153331">
    <property type="component" value="Unassembled WGS sequence"/>
</dbReference>
<name>A0ACC2HY51_9PLEO</name>
<sequence>MQRGQGRGRRRYSLSNQSASSRRNRSNPPAPQELSTLHNTCTQTRRAPLFVRRSARLAESSQVTANTQQSSTPMADVARHPALGSRSVQSRHHSSATRTSGRSRSGHHTSNIQYAMDFIVQPPRTARVGQTIPGTIIVRLRATNTDPDYAVTDSPNLMAVAALIPGPNSTASTDPHVLNTLLAGQRIDSIHPFADDEADGSIASMDMAGAQGVGYMSFPNLVVHQPGSFRIRITLLRTADGSAVQIVDSNPFVVQAGGTSAAYAYNGRYAVASY</sequence>
<dbReference type="EMBL" id="JAPHNI010000817">
    <property type="protein sequence ID" value="KAJ8108022.1"/>
    <property type="molecule type" value="Genomic_DNA"/>
</dbReference>
<evidence type="ECO:0000313" key="2">
    <source>
        <dbReference type="Proteomes" id="UP001153331"/>
    </source>
</evidence>
<proteinExistence type="predicted"/>